<dbReference type="Proteomes" id="UP000027120">
    <property type="component" value="Unassembled WGS sequence"/>
</dbReference>
<dbReference type="AlphaFoldDB" id="A0A067G6C7"/>
<feature type="compositionally biased region" description="Basic and acidic residues" evidence="1">
    <location>
        <begin position="471"/>
        <end position="480"/>
    </location>
</feature>
<dbReference type="PaxDb" id="2711-XP_006464713.1"/>
<feature type="region of interest" description="Disordered" evidence="1">
    <location>
        <begin position="1142"/>
        <end position="1171"/>
    </location>
</feature>
<feature type="compositionally biased region" description="Polar residues" evidence="1">
    <location>
        <begin position="774"/>
        <end position="784"/>
    </location>
</feature>
<evidence type="ECO:0008006" key="4">
    <source>
        <dbReference type="Google" id="ProtNLM"/>
    </source>
</evidence>
<feature type="compositionally biased region" description="Polar residues" evidence="1">
    <location>
        <begin position="900"/>
        <end position="923"/>
    </location>
</feature>
<dbReference type="GO" id="GO:0009416">
    <property type="term" value="P:response to light stimulus"/>
    <property type="evidence" value="ECO:0000318"/>
    <property type="project" value="GO_Central"/>
</dbReference>
<feature type="region of interest" description="Disordered" evidence="1">
    <location>
        <begin position="347"/>
        <end position="504"/>
    </location>
</feature>
<sequence length="1193" mass="132545">MDSRTRLDYALFQLTPTRTRCDLVIFAGDSSEKLASGLLEPFVLHLKSAKDQISKGGYSITLRPVSSSAASWFTKATLQRFVRFVSTPEVLERFVSVEREIVQIDNELSSAAATEDEATAGNFQKSIASYKTKGEYSGASDAMQEENSKIRLQRVLESRKAMLCKEQAMAYARALVAGFEPDYIEDLLYFADAFGASRLREACISFIELCKKKNEDALWMDEIAAMQASSRQVLPYLATSGIILAGEDNDPSGKQNGSMDASDTSHGSLDMKHDAQMPTDGKAQVPMSWPNHLPQYMYNFQGPAMHQMPPYQGYQFPGMPIASPYYPGNMRWPANVEDSGLAYDWEPDGRRDHKSSSKHKKKPSRKSRETSKEDESTEPSDSGSESESNEEHSLMEKTHRKKHGKQSSRKVVIRNINYITSKRDGDKGNSSEETSEEDEFIDGDSLKQQVEEAVGSLGKRHKSSSHHRRKQDAVKHRNGSDDVAELDVKNTAASNNGGEKRNDPWDIFQNLLLKDNDTSSFGMEPQPFNSEARSFPLNLESEQVRKERAISSDAFVATKANTGNEDETRFDNFEEGEKLRQTVKKKDYAHEELLFSQRNEDPAYYSQAVLSDFATTSTKIKKQNGDWIIVNQPDRSANYDESSSFKTFDGDYASVVAGRSSHTDKNKKDALADDSFMIQGRPLVDDQSDSYTRTDIIGATLYETVTPEISHDKPDAFNTHEPDDLYMVLGRDSATEQAAASWTPEMDYETNIVLTKSNEKNSNDETNVGVDNKLPSNGKSTSAKNKGPPGARVSSKDARSKVSNGKSDINSRSKKPSSGSRPTVLKSKLEKEEENRKKKEELLIQRQKRIAERSAGGGGSATIKRTPAENRSPTTSKKTVKSESQSPAKEFANLHKPVFRSSTMDRLATVRTTKNAPPTQTKSGHPKKEISKANGTATTLSKKTARAENKKSNASRVKPSDKQNGQNFVNEVVPCDPDVQGNEDCMDSAAALPTDPDVQRNQDCVETTAALQIESTAAQVTQNTEAADDSKDIKELRGILSTEKNEDIIAERSNLDEESCTVNITETQPLQLDHIKDDEKLSKALPALCEDTKVPEEQGVHISETTMHPTPLAHEKGLAFPSVKFEESATIIENTRSPEISEIKVSTPPPSELNTEPMHSRKKWNNDDNSPKAAKGFRKLLLFGRRNRHIYTA</sequence>
<feature type="region of interest" description="Disordered" evidence="1">
    <location>
        <begin position="755"/>
        <end position="970"/>
    </location>
</feature>
<feature type="compositionally biased region" description="Polar residues" evidence="1">
    <location>
        <begin position="801"/>
        <end position="810"/>
    </location>
</feature>
<feature type="compositionally biased region" description="Low complexity" evidence="1">
    <location>
        <begin position="816"/>
        <end position="826"/>
    </location>
</feature>
<evidence type="ECO:0000256" key="1">
    <source>
        <dbReference type="SAM" id="MobiDB-lite"/>
    </source>
</evidence>
<protein>
    <recommendedName>
        <fullName evidence="4">COP1-interacting protein 7</fullName>
    </recommendedName>
</protein>
<dbReference type="EMBL" id="KK784884">
    <property type="protein sequence ID" value="KDO74140.1"/>
    <property type="molecule type" value="Genomic_DNA"/>
</dbReference>
<dbReference type="GO" id="GO:0045893">
    <property type="term" value="P:positive regulation of DNA-templated transcription"/>
    <property type="evidence" value="ECO:0000318"/>
    <property type="project" value="GO_Central"/>
</dbReference>
<feature type="compositionally biased region" description="Polar residues" evidence="1">
    <location>
        <begin position="869"/>
        <end position="887"/>
    </location>
</feature>
<feature type="region of interest" description="Disordered" evidence="1">
    <location>
        <begin position="247"/>
        <end position="283"/>
    </location>
</feature>
<dbReference type="eggNOG" id="ENOG502QTSA">
    <property type="taxonomic scope" value="Eukaryota"/>
</dbReference>
<evidence type="ECO:0000313" key="3">
    <source>
        <dbReference type="Proteomes" id="UP000027120"/>
    </source>
</evidence>
<feature type="compositionally biased region" description="Basic and acidic residues" evidence="1">
    <location>
        <begin position="827"/>
        <end position="843"/>
    </location>
</feature>
<feature type="compositionally biased region" description="Basic residues" evidence="1">
    <location>
        <begin position="356"/>
        <end position="365"/>
    </location>
</feature>
<dbReference type="STRING" id="2711.A0A067G6C7"/>
<keyword evidence="3" id="KW-1185">Reference proteome</keyword>
<evidence type="ECO:0000313" key="2">
    <source>
        <dbReference type="EMBL" id="KDO74140.1"/>
    </source>
</evidence>
<feature type="compositionally biased region" description="Acidic residues" evidence="1">
    <location>
        <begin position="433"/>
        <end position="442"/>
    </location>
</feature>
<gene>
    <name evidence="2" type="ORF">CISIN_1g001001mg</name>
</gene>
<dbReference type="PANTHER" id="PTHR31008">
    <property type="entry name" value="COP1-INTERACTING PROTEIN-RELATED"/>
    <property type="match status" value="1"/>
</dbReference>
<dbReference type="PANTHER" id="PTHR31008:SF4">
    <property type="entry name" value="COP1-INTERACTING PROTEIN 7"/>
    <property type="match status" value="1"/>
</dbReference>
<proteinExistence type="predicted"/>
<name>A0A067G6C7_CITSI</name>
<feature type="compositionally biased region" description="Polar residues" evidence="1">
    <location>
        <begin position="252"/>
        <end position="267"/>
    </location>
</feature>
<feature type="compositionally biased region" description="Basic residues" evidence="1">
    <location>
        <begin position="398"/>
        <end position="412"/>
    </location>
</feature>
<reference evidence="2 3" key="1">
    <citation type="submission" date="2014-04" db="EMBL/GenBank/DDBJ databases">
        <authorList>
            <consortium name="International Citrus Genome Consortium"/>
            <person name="Gmitter F."/>
            <person name="Chen C."/>
            <person name="Farmerie W."/>
            <person name="Harkins T."/>
            <person name="Desany B."/>
            <person name="Mohiuddin M."/>
            <person name="Kodira C."/>
            <person name="Borodovsky M."/>
            <person name="Lomsadze A."/>
            <person name="Burns P."/>
            <person name="Jenkins J."/>
            <person name="Prochnik S."/>
            <person name="Shu S."/>
            <person name="Chapman J."/>
            <person name="Pitluck S."/>
            <person name="Schmutz J."/>
            <person name="Rokhsar D."/>
        </authorList>
    </citation>
    <scope>NUCLEOTIDE SEQUENCE</scope>
</reference>
<organism evidence="2 3">
    <name type="scientific">Citrus sinensis</name>
    <name type="common">Sweet orange</name>
    <name type="synonym">Citrus aurantium var. sinensis</name>
    <dbReference type="NCBI Taxonomy" id="2711"/>
    <lineage>
        <taxon>Eukaryota</taxon>
        <taxon>Viridiplantae</taxon>
        <taxon>Streptophyta</taxon>
        <taxon>Embryophyta</taxon>
        <taxon>Tracheophyta</taxon>
        <taxon>Spermatophyta</taxon>
        <taxon>Magnoliopsida</taxon>
        <taxon>eudicotyledons</taxon>
        <taxon>Gunneridae</taxon>
        <taxon>Pentapetalae</taxon>
        <taxon>rosids</taxon>
        <taxon>malvids</taxon>
        <taxon>Sapindales</taxon>
        <taxon>Rutaceae</taxon>
        <taxon>Aurantioideae</taxon>
        <taxon>Citrus</taxon>
    </lineage>
</organism>
<feature type="compositionally biased region" description="Basic and acidic residues" evidence="1">
    <location>
        <begin position="421"/>
        <end position="430"/>
    </location>
</feature>
<feature type="compositionally biased region" description="Polar residues" evidence="1">
    <location>
        <begin position="933"/>
        <end position="942"/>
    </location>
</feature>
<feature type="compositionally biased region" description="Basic residues" evidence="1">
    <location>
        <begin position="458"/>
        <end position="470"/>
    </location>
</feature>
<accession>A0A067G6C7</accession>